<evidence type="ECO:0000256" key="6">
    <source>
        <dbReference type="ARBA" id="ARBA00022692"/>
    </source>
</evidence>
<dbReference type="InterPro" id="IPR004358">
    <property type="entry name" value="Sig_transdc_His_kin-like_C"/>
</dbReference>
<feature type="transmembrane region" description="Helical" evidence="11">
    <location>
        <begin position="59"/>
        <end position="86"/>
    </location>
</feature>
<evidence type="ECO:0000259" key="13">
    <source>
        <dbReference type="PROSITE" id="PS50885"/>
    </source>
</evidence>
<dbReference type="PANTHER" id="PTHR45436:SF7">
    <property type="entry name" value="SENSOR PROTEIN BASS"/>
    <property type="match status" value="1"/>
</dbReference>
<keyword evidence="7 14" id="KW-0418">Kinase</keyword>
<dbReference type="SUPFAM" id="SSF47384">
    <property type="entry name" value="Homodimeric domain of signal transducing histidine kinase"/>
    <property type="match status" value="1"/>
</dbReference>
<keyword evidence="15" id="KW-1185">Reference proteome</keyword>
<dbReference type="CDD" id="cd00082">
    <property type="entry name" value="HisKA"/>
    <property type="match status" value="1"/>
</dbReference>
<dbReference type="Gene3D" id="6.10.340.10">
    <property type="match status" value="1"/>
</dbReference>
<evidence type="ECO:0000256" key="2">
    <source>
        <dbReference type="ARBA" id="ARBA00004370"/>
    </source>
</evidence>
<proteinExistence type="predicted"/>
<dbReference type="InterPro" id="IPR050428">
    <property type="entry name" value="TCS_sensor_his_kinase"/>
</dbReference>
<evidence type="ECO:0000256" key="4">
    <source>
        <dbReference type="ARBA" id="ARBA00022553"/>
    </source>
</evidence>
<dbReference type="InterPro" id="IPR003660">
    <property type="entry name" value="HAMP_dom"/>
</dbReference>
<keyword evidence="5" id="KW-0808">Transferase</keyword>
<comment type="catalytic activity">
    <reaction evidence="1">
        <text>ATP + protein L-histidine = ADP + protein N-phospho-L-histidine.</text>
        <dbReference type="EC" id="2.7.13.3"/>
    </reaction>
</comment>
<evidence type="ECO:0000256" key="9">
    <source>
        <dbReference type="ARBA" id="ARBA00023012"/>
    </source>
</evidence>
<evidence type="ECO:0000256" key="7">
    <source>
        <dbReference type="ARBA" id="ARBA00022777"/>
    </source>
</evidence>
<dbReference type="PROSITE" id="PS50109">
    <property type="entry name" value="HIS_KIN"/>
    <property type="match status" value="1"/>
</dbReference>
<dbReference type="InterPro" id="IPR036097">
    <property type="entry name" value="HisK_dim/P_sf"/>
</dbReference>
<evidence type="ECO:0000313" key="15">
    <source>
        <dbReference type="Proteomes" id="UP000627464"/>
    </source>
</evidence>
<keyword evidence="4" id="KW-0597">Phosphoprotein</keyword>
<keyword evidence="8 11" id="KW-1133">Transmembrane helix</keyword>
<keyword evidence="9" id="KW-0902">Two-component regulatory system</keyword>
<sequence length="355" mass="40202">MIGMRRRLLVMLALILFVTQLTSVFWLWRESQEQINLLVNDTLSAQVRNSHVEKEITEAIASLIAPSLLMMAVTLLLSFWAISWIIRPLNQLQKRLETRSADNLSPLPLNSEISEVVSVTNALNQLFSRLSNTIQQERLFTADAAHELRTPLAGVRLHLELMEQNGVEGCRILITRIDQLMHTIEQLLMLSRAGQNFANGHYDQVDLVEHVISPLQEELQEMVAQRHQQLLFDMPEQLIIQGDAILLRLMVRNLVENAYRYSPEMSEIIVSLSHEVETVLIQVEDQGPGIDEHQASELTQAFKRMDQRYGGSGLGLNIIVRIATLHGGHLSLCNRKETTGLSAQCRLPITALSRL</sequence>
<dbReference type="InterPro" id="IPR005467">
    <property type="entry name" value="His_kinase_dom"/>
</dbReference>
<feature type="domain" description="Histidine kinase" evidence="12">
    <location>
        <begin position="143"/>
        <end position="351"/>
    </location>
</feature>
<reference evidence="15" key="1">
    <citation type="journal article" date="2019" name="Int. J. Syst. Evol. Microbiol.">
        <title>The Global Catalogue of Microorganisms (GCM) 10K type strain sequencing project: providing services to taxonomists for standard genome sequencing and annotation.</title>
        <authorList>
            <consortium name="The Broad Institute Genomics Platform"/>
            <consortium name="The Broad Institute Genome Sequencing Center for Infectious Disease"/>
            <person name="Wu L."/>
            <person name="Ma J."/>
        </authorList>
    </citation>
    <scope>NUCLEOTIDE SEQUENCE [LARGE SCALE GENOMIC DNA]</scope>
    <source>
        <strain evidence="15">CGMCC 1.12806</strain>
    </source>
</reference>
<dbReference type="Pfam" id="PF00512">
    <property type="entry name" value="HisKA"/>
    <property type="match status" value="1"/>
</dbReference>
<dbReference type="NCBIfam" id="NF008025">
    <property type="entry name" value="PRK10755.1"/>
    <property type="match status" value="1"/>
</dbReference>
<dbReference type="Proteomes" id="UP000627464">
    <property type="component" value="Unassembled WGS sequence"/>
</dbReference>
<dbReference type="Gene3D" id="1.10.287.130">
    <property type="match status" value="1"/>
</dbReference>
<organism evidence="14 15">
    <name type="scientific">Hafnia psychrotolerans</name>
    <dbReference type="NCBI Taxonomy" id="1477018"/>
    <lineage>
        <taxon>Bacteria</taxon>
        <taxon>Pseudomonadati</taxon>
        <taxon>Pseudomonadota</taxon>
        <taxon>Gammaproteobacteria</taxon>
        <taxon>Enterobacterales</taxon>
        <taxon>Hafniaceae</taxon>
        <taxon>Hafnia</taxon>
    </lineage>
</organism>
<dbReference type="Gene3D" id="3.30.565.10">
    <property type="entry name" value="Histidine kinase-like ATPase, C-terminal domain"/>
    <property type="match status" value="1"/>
</dbReference>
<comment type="caution">
    <text evidence="14">The sequence shown here is derived from an EMBL/GenBank/DDBJ whole genome shotgun (WGS) entry which is preliminary data.</text>
</comment>
<evidence type="ECO:0000313" key="14">
    <source>
        <dbReference type="EMBL" id="GGA43978.1"/>
    </source>
</evidence>
<evidence type="ECO:0000256" key="5">
    <source>
        <dbReference type="ARBA" id="ARBA00022679"/>
    </source>
</evidence>
<evidence type="ECO:0000256" key="10">
    <source>
        <dbReference type="ARBA" id="ARBA00023136"/>
    </source>
</evidence>
<protein>
    <recommendedName>
        <fullName evidence="3">histidine kinase</fullName>
        <ecNumber evidence="3">2.7.13.3</ecNumber>
    </recommendedName>
</protein>
<evidence type="ECO:0000256" key="8">
    <source>
        <dbReference type="ARBA" id="ARBA00022989"/>
    </source>
</evidence>
<comment type="subcellular location">
    <subcellularLocation>
        <location evidence="2">Membrane</location>
    </subcellularLocation>
</comment>
<dbReference type="SMART" id="SM00387">
    <property type="entry name" value="HATPase_c"/>
    <property type="match status" value="1"/>
</dbReference>
<dbReference type="InterPro" id="IPR036890">
    <property type="entry name" value="HATPase_C_sf"/>
</dbReference>
<gene>
    <name evidence="14" type="primary">basS</name>
    <name evidence="14" type="ORF">GCM10011328_18790</name>
</gene>
<dbReference type="PRINTS" id="PR00344">
    <property type="entry name" value="BCTRLSENSOR"/>
</dbReference>
<evidence type="ECO:0000256" key="1">
    <source>
        <dbReference type="ARBA" id="ARBA00000085"/>
    </source>
</evidence>
<dbReference type="PANTHER" id="PTHR45436">
    <property type="entry name" value="SENSOR HISTIDINE KINASE YKOH"/>
    <property type="match status" value="1"/>
</dbReference>
<feature type="domain" description="HAMP" evidence="13">
    <location>
        <begin position="83"/>
        <end position="135"/>
    </location>
</feature>
<dbReference type="EMBL" id="BMFZ01000004">
    <property type="protein sequence ID" value="GGA43978.1"/>
    <property type="molecule type" value="Genomic_DNA"/>
</dbReference>
<keyword evidence="10 11" id="KW-0472">Membrane</keyword>
<dbReference type="EC" id="2.7.13.3" evidence="3"/>
<dbReference type="GO" id="GO:0016301">
    <property type="term" value="F:kinase activity"/>
    <property type="evidence" value="ECO:0007669"/>
    <property type="project" value="UniProtKB-KW"/>
</dbReference>
<dbReference type="SMART" id="SM00388">
    <property type="entry name" value="HisKA"/>
    <property type="match status" value="1"/>
</dbReference>
<accession>A0ABQ1GHL6</accession>
<keyword evidence="6 11" id="KW-0812">Transmembrane</keyword>
<dbReference type="Pfam" id="PF02518">
    <property type="entry name" value="HATPase_c"/>
    <property type="match status" value="1"/>
</dbReference>
<dbReference type="PROSITE" id="PS50885">
    <property type="entry name" value="HAMP"/>
    <property type="match status" value="1"/>
</dbReference>
<dbReference type="RefSeq" id="WP_188472858.1">
    <property type="nucleotide sequence ID" value="NZ_BMFZ01000004.1"/>
</dbReference>
<dbReference type="InterPro" id="IPR003661">
    <property type="entry name" value="HisK_dim/P_dom"/>
</dbReference>
<dbReference type="InterPro" id="IPR003594">
    <property type="entry name" value="HATPase_dom"/>
</dbReference>
<evidence type="ECO:0000256" key="11">
    <source>
        <dbReference type="SAM" id="Phobius"/>
    </source>
</evidence>
<name>A0ABQ1GHL6_9GAMM</name>
<evidence type="ECO:0000259" key="12">
    <source>
        <dbReference type="PROSITE" id="PS50109"/>
    </source>
</evidence>
<dbReference type="SUPFAM" id="SSF55874">
    <property type="entry name" value="ATPase domain of HSP90 chaperone/DNA topoisomerase II/histidine kinase"/>
    <property type="match status" value="1"/>
</dbReference>
<evidence type="ECO:0000256" key="3">
    <source>
        <dbReference type="ARBA" id="ARBA00012438"/>
    </source>
</evidence>